<reference evidence="2 3" key="1">
    <citation type="submission" date="2018-02" db="EMBL/GenBank/DDBJ databases">
        <authorList>
            <person name="Cohen D.B."/>
            <person name="Kent A.D."/>
        </authorList>
    </citation>
    <scope>NUCLEOTIDE SEQUENCE [LARGE SCALE GENOMIC DNA]</scope>
    <source>
        <strain evidence="2 3">CCAP 1448/3</strain>
    </source>
</reference>
<keyword evidence="1" id="KW-0472">Membrane</keyword>
<organism evidence="2 3">
    <name type="scientific">Merismopedia glauca CCAP 1448/3</name>
    <dbReference type="NCBI Taxonomy" id="1296344"/>
    <lineage>
        <taxon>Bacteria</taxon>
        <taxon>Bacillati</taxon>
        <taxon>Cyanobacteriota</taxon>
        <taxon>Cyanophyceae</taxon>
        <taxon>Synechococcales</taxon>
        <taxon>Merismopediaceae</taxon>
        <taxon>Merismopedia</taxon>
    </lineage>
</organism>
<dbReference type="EMBL" id="PVWJ01000045">
    <property type="protein sequence ID" value="PSB02945.1"/>
    <property type="molecule type" value="Genomic_DNA"/>
</dbReference>
<dbReference type="NCBIfam" id="TIGR02532">
    <property type="entry name" value="IV_pilin_GFxxxE"/>
    <property type="match status" value="1"/>
</dbReference>
<keyword evidence="1" id="KW-1133">Transmembrane helix</keyword>
<dbReference type="Proteomes" id="UP000238762">
    <property type="component" value="Unassembled WGS sequence"/>
</dbReference>
<gene>
    <name evidence="2" type="ORF">C7B64_10725</name>
</gene>
<accession>A0A2T1C3T6</accession>
<proteinExistence type="predicted"/>
<evidence type="ECO:0000256" key="1">
    <source>
        <dbReference type="SAM" id="Phobius"/>
    </source>
</evidence>
<comment type="caution">
    <text evidence="2">The sequence shown here is derived from an EMBL/GenBank/DDBJ whole genome shotgun (WGS) entry which is preliminary data.</text>
</comment>
<dbReference type="InterPro" id="IPR012902">
    <property type="entry name" value="N_methyl_site"/>
</dbReference>
<sequence>MPKLQTSEVGFSLVEVLVSLMIISLFIGLSMQAFLIAVILKARAEQQDEAANWIQEDLEFIKHQAREYEKNAYPYSAKCSATDVANGVAASLLNDSVGGIGGNPKTDGPRILGGVPFVLTRNADYANSFDPFNLLKITYQVTAQTGGKTIATLSTEIVPDAALKCP</sequence>
<name>A0A2T1C3T6_9CYAN</name>
<keyword evidence="3" id="KW-1185">Reference proteome</keyword>
<evidence type="ECO:0000313" key="3">
    <source>
        <dbReference type="Proteomes" id="UP000238762"/>
    </source>
</evidence>
<dbReference type="AlphaFoldDB" id="A0A2T1C3T6"/>
<evidence type="ECO:0000313" key="2">
    <source>
        <dbReference type="EMBL" id="PSB02945.1"/>
    </source>
</evidence>
<feature type="transmembrane region" description="Helical" evidence="1">
    <location>
        <begin position="20"/>
        <end position="40"/>
    </location>
</feature>
<keyword evidence="1" id="KW-0812">Transmembrane</keyword>
<protein>
    <submittedName>
        <fullName evidence="2">Prepilin-type cleavage/methylation domain-containing protein</fullName>
    </submittedName>
</protein>
<reference evidence="2 3" key="2">
    <citation type="submission" date="2018-03" db="EMBL/GenBank/DDBJ databases">
        <title>The ancient ancestry and fast evolution of plastids.</title>
        <authorList>
            <person name="Moore K.R."/>
            <person name="Magnabosco C."/>
            <person name="Momper L."/>
            <person name="Gold D.A."/>
            <person name="Bosak T."/>
            <person name="Fournier G.P."/>
        </authorList>
    </citation>
    <scope>NUCLEOTIDE SEQUENCE [LARGE SCALE GENOMIC DNA]</scope>
    <source>
        <strain evidence="2 3">CCAP 1448/3</strain>
    </source>
</reference>